<dbReference type="FunFam" id="2.30.42.10:FF:000489">
    <property type="match status" value="1"/>
</dbReference>
<dbReference type="GO" id="GO:0016324">
    <property type="term" value="C:apical plasma membrane"/>
    <property type="evidence" value="ECO:0000318"/>
    <property type="project" value="GO_Central"/>
</dbReference>
<evidence type="ECO:0000256" key="1">
    <source>
        <dbReference type="SAM" id="MobiDB-lite"/>
    </source>
</evidence>
<dbReference type="GO" id="GO:0005938">
    <property type="term" value="C:cell cortex"/>
    <property type="evidence" value="ECO:0000318"/>
    <property type="project" value="GO_Central"/>
</dbReference>
<proteinExistence type="predicted"/>
<dbReference type="Proteomes" id="UP000015101">
    <property type="component" value="Unassembled WGS sequence"/>
</dbReference>
<dbReference type="GO" id="GO:0051660">
    <property type="term" value="P:establishment of centrosome localization"/>
    <property type="evidence" value="ECO:0000318"/>
    <property type="project" value="GO_Central"/>
</dbReference>
<dbReference type="GO" id="GO:0005912">
    <property type="term" value="C:adherens junction"/>
    <property type="evidence" value="ECO:0000318"/>
    <property type="project" value="GO_Central"/>
</dbReference>
<dbReference type="GO" id="GO:0007155">
    <property type="term" value="P:cell adhesion"/>
    <property type="evidence" value="ECO:0000318"/>
    <property type="project" value="GO_Central"/>
</dbReference>
<dbReference type="GO" id="GO:0008104">
    <property type="term" value="P:intracellular protein localization"/>
    <property type="evidence" value="ECO:0000318"/>
    <property type="project" value="GO_Central"/>
</dbReference>
<dbReference type="InterPro" id="IPR052213">
    <property type="entry name" value="PAR3"/>
</dbReference>
<dbReference type="InterPro" id="IPR036034">
    <property type="entry name" value="PDZ_sf"/>
</dbReference>
<keyword evidence="5" id="KW-1185">Reference proteome</keyword>
<sequence>MVVLDNDKESLGIHVMPDQDSLGRTIGLLVHNVDKGGKIAKNGQIREKDCIVEINGTSLSDVTFQRAQSILREALNSSKLYLRVVPHEYRMTSSFIRPAIPSTSTPCKDDALMFTPSKANPPTTAHVNSTKPFYTPTVRSSNNFQGGMSQMAKSSTCSKITQPYPVINSLVSSSKLQTYAPTADRQHVQIVNFKVDLIKGAHGLGFSITTKDNVTPKQTFPIFIKHILSQGAAVEDGRLQAGDKILKVNGMDTSTINQDEIVSYLRGIKLGGKVEMLVERLVVNADINNNNFNVDTYCDFGNNLSEEDVYTYVISLAGNMGIGISVRGKTKKEDNGDVNDLGLFIKSIHPSGAAARDGRLKEGDKIIQVNGVSLRNLTNSAAREALRNAMDYEGPEPESVYFAVHRCANRNSWMINTPSSSAYKVCKQDNIASSTKDSAQKYSHERIRNRIPSFSTSNKMNADGINTNHDATFVEITNNFSRDVPNIQSVSDRKKINRESSHVSCNKVKISRNELNETQVTLKKALSDESLVSHSTTIIKTPQVDTRTCGLKRETLKKYTSVENMAKFNRLPMSNQMPSVASQLKKVPEDETTQTNNVCSTANKNKFKSIFKNINFFKSKFKKESKINQTPDSAPISANNTAEDKKSIIEQLTRKHPHNVIIPFQNDIVTSSQTSDYNTIDKNPNSNFAMKQRHAYDSSNIYQSNNYNVRSNQYTSHSNQQAATTNQEMCNCSDCFAYHQRHYQQQQQQHPYSHFPACITPQFSRPRNVSGMANRNSQLYDYCPNYSTDEEFMPHHPAHCHRPQQYYQTQQLYQPTRSSRPFYNSSNNNPHYNYNCQTQGSDYNSDDFIDTNHDYDDPFNETSTTLHHF</sequence>
<dbReference type="Pfam" id="PF00595">
    <property type="entry name" value="PDZ"/>
    <property type="match status" value="3"/>
</dbReference>
<name>T1FTW1_HELRO</name>
<dbReference type="STRING" id="6412.T1FTW1"/>
<dbReference type="EnsemblMetazoa" id="HelroT192383">
    <property type="protein sequence ID" value="HelroP192383"/>
    <property type="gene ID" value="HelroG192383"/>
</dbReference>
<dbReference type="InterPro" id="IPR001478">
    <property type="entry name" value="PDZ"/>
</dbReference>
<feature type="compositionally biased region" description="Low complexity" evidence="1">
    <location>
        <begin position="823"/>
        <end position="835"/>
    </location>
</feature>
<feature type="domain" description="PDZ" evidence="2">
    <location>
        <begin position="1"/>
        <end position="86"/>
    </location>
</feature>
<protein>
    <recommendedName>
        <fullName evidence="2">PDZ domain-containing protein</fullName>
    </recommendedName>
</protein>
<accession>T1FTW1</accession>
<dbReference type="HOGENOM" id="CLU_330179_0_0_1"/>
<dbReference type="SMART" id="SM00228">
    <property type="entry name" value="PDZ"/>
    <property type="match status" value="3"/>
</dbReference>
<dbReference type="GO" id="GO:0030010">
    <property type="term" value="P:establishment of cell polarity"/>
    <property type="evidence" value="ECO:0000318"/>
    <property type="project" value="GO_Central"/>
</dbReference>
<organism evidence="4 5">
    <name type="scientific">Helobdella robusta</name>
    <name type="common">Californian leech</name>
    <dbReference type="NCBI Taxonomy" id="6412"/>
    <lineage>
        <taxon>Eukaryota</taxon>
        <taxon>Metazoa</taxon>
        <taxon>Spiralia</taxon>
        <taxon>Lophotrochozoa</taxon>
        <taxon>Annelida</taxon>
        <taxon>Clitellata</taxon>
        <taxon>Hirudinea</taxon>
        <taxon>Rhynchobdellida</taxon>
        <taxon>Glossiphoniidae</taxon>
        <taxon>Helobdella</taxon>
    </lineage>
</organism>
<dbReference type="PROSITE" id="PS50106">
    <property type="entry name" value="PDZ"/>
    <property type="match status" value="3"/>
</dbReference>
<feature type="domain" description="PDZ" evidence="2">
    <location>
        <begin position="194"/>
        <end position="266"/>
    </location>
</feature>
<dbReference type="AlphaFoldDB" id="T1FTW1"/>
<reference evidence="5" key="1">
    <citation type="submission" date="2012-12" db="EMBL/GenBank/DDBJ databases">
        <authorList>
            <person name="Hellsten U."/>
            <person name="Grimwood J."/>
            <person name="Chapman J.A."/>
            <person name="Shapiro H."/>
            <person name="Aerts A."/>
            <person name="Otillar R.P."/>
            <person name="Terry A.Y."/>
            <person name="Boore J.L."/>
            <person name="Simakov O."/>
            <person name="Marletaz F."/>
            <person name="Cho S.-J."/>
            <person name="Edsinger-Gonzales E."/>
            <person name="Havlak P."/>
            <person name="Kuo D.-H."/>
            <person name="Larsson T."/>
            <person name="Lv J."/>
            <person name="Arendt D."/>
            <person name="Savage R."/>
            <person name="Osoegawa K."/>
            <person name="de Jong P."/>
            <person name="Lindberg D.R."/>
            <person name="Seaver E.C."/>
            <person name="Weisblat D.A."/>
            <person name="Putnam N.H."/>
            <person name="Grigoriev I.V."/>
            <person name="Rokhsar D.S."/>
        </authorList>
    </citation>
    <scope>NUCLEOTIDE SEQUENCE</scope>
</reference>
<dbReference type="RefSeq" id="XP_009020841.1">
    <property type="nucleotide sequence ID" value="XM_009022593.1"/>
</dbReference>
<gene>
    <name evidence="4" type="primary">20212258</name>
    <name evidence="3" type="ORF">HELRODRAFT_192383</name>
</gene>
<reference evidence="3 5" key="2">
    <citation type="journal article" date="2013" name="Nature">
        <title>Insights into bilaterian evolution from three spiralian genomes.</title>
        <authorList>
            <person name="Simakov O."/>
            <person name="Marletaz F."/>
            <person name="Cho S.J."/>
            <person name="Edsinger-Gonzales E."/>
            <person name="Havlak P."/>
            <person name="Hellsten U."/>
            <person name="Kuo D.H."/>
            <person name="Larsson T."/>
            <person name="Lv J."/>
            <person name="Arendt D."/>
            <person name="Savage R."/>
            <person name="Osoegawa K."/>
            <person name="de Jong P."/>
            <person name="Grimwood J."/>
            <person name="Chapman J.A."/>
            <person name="Shapiro H."/>
            <person name="Aerts A."/>
            <person name="Otillar R.P."/>
            <person name="Terry A.Y."/>
            <person name="Boore J.L."/>
            <person name="Grigoriev I.V."/>
            <person name="Lindberg D.R."/>
            <person name="Seaver E.C."/>
            <person name="Weisblat D.A."/>
            <person name="Putnam N.H."/>
            <person name="Rokhsar D.S."/>
        </authorList>
    </citation>
    <scope>NUCLEOTIDE SEQUENCE</scope>
</reference>
<dbReference type="InParanoid" id="T1FTW1"/>
<dbReference type="GO" id="GO:0035091">
    <property type="term" value="F:phosphatidylinositol binding"/>
    <property type="evidence" value="ECO:0000318"/>
    <property type="project" value="GO_Central"/>
</dbReference>
<evidence type="ECO:0000313" key="3">
    <source>
        <dbReference type="EMBL" id="ESO01129.1"/>
    </source>
</evidence>
<dbReference type="CTD" id="20212258"/>
<dbReference type="SUPFAM" id="SSF50156">
    <property type="entry name" value="PDZ domain-like"/>
    <property type="match status" value="3"/>
</dbReference>
<dbReference type="GeneID" id="20212258"/>
<dbReference type="GO" id="GO:0045197">
    <property type="term" value="P:establishment or maintenance of epithelial cell apical/basal polarity"/>
    <property type="evidence" value="ECO:0000318"/>
    <property type="project" value="GO_Central"/>
</dbReference>
<dbReference type="PANTHER" id="PTHR16484:SF17">
    <property type="entry name" value="BAZOOKA, ISOFORM B"/>
    <property type="match status" value="1"/>
</dbReference>
<evidence type="ECO:0000313" key="4">
    <source>
        <dbReference type="EnsemblMetazoa" id="HelroP192383"/>
    </source>
</evidence>
<dbReference type="eggNOG" id="KOG3528">
    <property type="taxonomic scope" value="Eukaryota"/>
</dbReference>
<dbReference type="Gene3D" id="2.30.42.10">
    <property type="match status" value="3"/>
</dbReference>
<dbReference type="PANTHER" id="PTHR16484">
    <property type="entry name" value="PARTITIONING DEFECTIVE 3 RELATED"/>
    <property type="match status" value="1"/>
</dbReference>
<evidence type="ECO:0000313" key="5">
    <source>
        <dbReference type="Proteomes" id="UP000015101"/>
    </source>
</evidence>
<feature type="region of interest" description="Disordered" evidence="1">
    <location>
        <begin position="817"/>
        <end position="839"/>
    </location>
</feature>
<dbReference type="CDD" id="cd23059">
    <property type="entry name" value="PDZ3_Par3-like"/>
    <property type="match status" value="1"/>
</dbReference>
<dbReference type="GO" id="GO:0000226">
    <property type="term" value="P:microtubule cytoskeleton organization"/>
    <property type="evidence" value="ECO:0000318"/>
    <property type="project" value="GO_Central"/>
</dbReference>
<dbReference type="KEGG" id="hro:HELRODRAFT_192383"/>
<evidence type="ECO:0000259" key="2">
    <source>
        <dbReference type="PROSITE" id="PS50106"/>
    </source>
</evidence>
<dbReference type="CDD" id="cd23058">
    <property type="entry name" value="PDZ2_Par3-like"/>
    <property type="match status" value="1"/>
</dbReference>
<feature type="domain" description="PDZ" evidence="2">
    <location>
        <begin position="318"/>
        <end position="389"/>
    </location>
</feature>
<dbReference type="OrthoDB" id="6264899at2759"/>
<dbReference type="EMBL" id="KB096830">
    <property type="protein sequence ID" value="ESO01129.1"/>
    <property type="molecule type" value="Genomic_DNA"/>
</dbReference>
<dbReference type="GO" id="GO:0043296">
    <property type="term" value="C:apical junction complex"/>
    <property type="evidence" value="ECO:0000318"/>
    <property type="project" value="GO_Central"/>
</dbReference>
<reference evidence="4" key="3">
    <citation type="submission" date="2015-06" db="UniProtKB">
        <authorList>
            <consortium name="EnsemblMetazoa"/>
        </authorList>
    </citation>
    <scope>IDENTIFICATION</scope>
</reference>
<dbReference type="EMBL" id="AMQM01005157">
    <property type="status" value="NOT_ANNOTATED_CDS"/>
    <property type="molecule type" value="Genomic_DNA"/>
</dbReference>